<feature type="region of interest" description="Disordered" evidence="1">
    <location>
        <begin position="475"/>
        <end position="494"/>
    </location>
</feature>
<feature type="region of interest" description="Disordered" evidence="1">
    <location>
        <begin position="38"/>
        <end position="94"/>
    </location>
</feature>
<dbReference type="GO" id="GO:0005886">
    <property type="term" value="C:plasma membrane"/>
    <property type="evidence" value="ECO:0007669"/>
    <property type="project" value="TreeGrafter"/>
</dbReference>
<feature type="domain" description="Ig-like" evidence="3">
    <location>
        <begin position="259"/>
        <end position="348"/>
    </location>
</feature>
<feature type="compositionally biased region" description="Polar residues" evidence="1">
    <location>
        <begin position="81"/>
        <end position="93"/>
    </location>
</feature>
<dbReference type="GO" id="GO:0008046">
    <property type="term" value="F:axon guidance receptor activity"/>
    <property type="evidence" value="ECO:0007669"/>
    <property type="project" value="TreeGrafter"/>
</dbReference>
<keyword evidence="2" id="KW-0732">Signal</keyword>
<evidence type="ECO:0000256" key="1">
    <source>
        <dbReference type="SAM" id="MobiDB-lite"/>
    </source>
</evidence>
<dbReference type="InterPro" id="IPR036179">
    <property type="entry name" value="Ig-like_dom_sf"/>
</dbReference>
<proteinExistence type="predicted"/>
<dbReference type="CDD" id="cd00096">
    <property type="entry name" value="Ig"/>
    <property type="match status" value="1"/>
</dbReference>
<evidence type="ECO:0000256" key="2">
    <source>
        <dbReference type="SAM" id="SignalP"/>
    </source>
</evidence>
<dbReference type="InterPro" id="IPR003598">
    <property type="entry name" value="Ig_sub2"/>
</dbReference>
<dbReference type="GO" id="GO:0043025">
    <property type="term" value="C:neuronal cell body"/>
    <property type="evidence" value="ECO:0007669"/>
    <property type="project" value="TreeGrafter"/>
</dbReference>
<dbReference type="Pfam" id="PF13927">
    <property type="entry name" value="Ig_3"/>
    <property type="match status" value="1"/>
</dbReference>
<evidence type="ECO:0000313" key="4">
    <source>
        <dbReference type="EMBL" id="KAF6023185.1"/>
    </source>
</evidence>
<dbReference type="GO" id="GO:0007156">
    <property type="term" value="P:homophilic cell adhesion via plasma membrane adhesion molecules"/>
    <property type="evidence" value="ECO:0007669"/>
    <property type="project" value="TreeGrafter"/>
</dbReference>
<sequence length="518" mass="57343">MGRFKKFLNMRSWNILSLAGVTLLILIAELADGQSQQPYSIRRRLSSGQSSSSRFTLVARPPGQNMKFGGRFSTSKRQRAKGSSTKPTNTKSNAALKAGAEGSYDFQDQFNAIIPDKTFAKPTKAPVPESTSNPNKINIETRIASVTESQAIVEKATVGGTAVLHCYFDDLTQIGNFKHSQIWWTKQPQRSTDRPVILGAGTQIRIPDNRLRLINFAGESYSILVIREVLETDAGDYKCSLPTVSGTKMVFTSLEVYDPAVENIETSAEHNVVEVGDDLTMTCNPNNANLNVWWTAEHTTGEIMQIVSGQNRVVTRELKLNSVSRQDAGEYTCHVQVRIGSPVQKKFTVQVKERPWPITAFKSGFNVDTFLAKFAKDPQYGDEVSLRCDSGGIPTPNITWVKDDRELLNGNKYRIKTYEPTYTEYAVISSIRIYNFVPSDEGRYHCVATNDVGTRKREFTLKGYYNSAVIRGSSPYKSTAATDDEDIGSNSNPSSLALAFGSSVLENLQEQVTEGSGE</sequence>
<dbReference type="PANTHER" id="PTHR45080">
    <property type="entry name" value="CONTACTIN 5"/>
    <property type="match status" value="1"/>
</dbReference>
<feature type="chain" id="PRO_5029494655" description="Ig-like domain-containing protein" evidence="2">
    <location>
        <begin position="34"/>
        <end position="518"/>
    </location>
</feature>
<dbReference type="InterPro" id="IPR050958">
    <property type="entry name" value="Cell_Adh-Cytoskel_Orgn"/>
</dbReference>
<dbReference type="InterPro" id="IPR003599">
    <property type="entry name" value="Ig_sub"/>
</dbReference>
<accession>A0A7J7JAX1</accession>
<feature type="domain" description="Ig-like" evidence="3">
    <location>
        <begin position="128"/>
        <end position="255"/>
    </location>
</feature>
<dbReference type="PANTHER" id="PTHR45080:SF29">
    <property type="entry name" value="NEURAL CELL ADHESION MOLECULE 1-LIKE ISOFORM X1"/>
    <property type="match status" value="1"/>
</dbReference>
<dbReference type="InterPro" id="IPR007110">
    <property type="entry name" value="Ig-like_dom"/>
</dbReference>
<dbReference type="SUPFAM" id="SSF48726">
    <property type="entry name" value="Immunoglobulin"/>
    <property type="match status" value="3"/>
</dbReference>
<dbReference type="EMBL" id="VXIV02002751">
    <property type="protein sequence ID" value="KAF6023185.1"/>
    <property type="molecule type" value="Genomic_DNA"/>
</dbReference>
<dbReference type="GO" id="GO:0030424">
    <property type="term" value="C:axon"/>
    <property type="evidence" value="ECO:0007669"/>
    <property type="project" value="TreeGrafter"/>
</dbReference>
<dbReference type="Pfam" id="PF07679">
    <property type="entry name" value="I-set"/>
    <property type="match status" value="1"/>
</dbReference>
<dbReference type="Proteomes" id="UP000593567">
    <property type="component" value="Unassembled WGS sequence"/>
</dbReference>
<name>A0A7J7JAX1_BUGNE</name>
<dbReference type="SMART" id="SM00408">
    <property type="entry name" value="IGc2"/>
    <property type="match status" value="2"/>
</dbReference>
<dbReference type="PROSITE" id="PS50835">
    <property type="entry name" value="IG_LIKE"/>
    <property type="match status" value="3"/>
</dbReference>
<dbReference type="AlphaFoldDB" id="A0A7J7JAX1"/>
<protein>
    <recommendedName>
        <fullName evidence="3">Ig-like domain-containing protein</fullName>
    </recommendedName>
</protein>
<dbReference type="InterPro" id="IPR013783">
    <property type="entry name" value="Ig-like_fold"/>
</dbReference>
<comment type="caution">
    <text evidence="4">The sequence shown here is derived from an EMBL/GenBank/DDBJ whole genome shotgun (WGS) entry which is preliminary data.</text>
</comment>
<dbReference type="OrthoDB" id="190835at2759"/>
<evidence type="ECO:0000259" key="3">
    <source>
        <dbReference type="PROSITE" id="PS50835"/>
    </source>
</evidence>
<dbReference type="InterPro" id="IPR013098">
    <property type="entry name" value="Ig_I-set"/>
</dbReference>
<feature type="domain" description="Ig-like" evidence="3">
    <location>
        <begin position="381"/>
        <end position="462"/>
    </location>
</feature>
<dbReference type="SMART" id="SM00409">
    <property type="entry name" value="IG"/>
    <property type="match status" value="3"/>
</dbReference>
<gene>
    <name evidence="4" type="ORF">EB796_018518</name>
</gene>
<keyword evidence="5" id="KW-1185">Reference proteome</keyword>
<organism evidence="4 5">
    <name type="scientific">Bugula neritina</name>
    <name type="common">Brown bryozoan</name>
    <name type="synonym">Sertularia neritina</name>
    <dbReference type="NCBI Taxonomy" id="10212"/>
    <lineage>
        <taxon>Eukaryota</taxon>
        <taxon>Metazoa</taxon>
        <taxon>Spiralia</taxon>
        <taxon>Lophotrochozoa</taxon>
        <taxon>Bryozoa</taxon>
        <taxon>Gymnolaemata</taxon>
        <taxon>Cheilostomatida</taxon>
        <taxon>Flustrina</taxon>
        <taxon>Buguloidea</taxon>
        <taxon>Bugulidae</taxon>
        <taxon>Bugula</taxon>
    </lineage>
</organism>
<dbReference type="GO" id="GO:0050808">
    <property type="term" value="P:synapse organization"/>
    <property type="evidence" value="ECO:0007669"/>
    <property type="project" value="TreeGrafter"/>
</dbReference>
<reference evidence="4" key="1">
    <citation type="submission" date="2020-06" db="EMBL/GenBank/DDBJ databases">
        <title>Draft genome of Bugula neritina, a colonial animal packing powerful symbionts and potential medicines.</title>
        <authorList>
            <person name="Rayko M."/>
        </authorList>
    </citation>
    <scope>NUCLEOTIDE SEQUENCE [LARGE SCALE GENOMIC DNA]</scope>
    <source>
        <strain evidence="4">Kwan_BN1</strain>
    </source>
</reference>
<dbReference type="Gene3D" id="2.60.40.10">
    <property type="entry name" value="Immunoglobulins"/>
    <property type="match status" value="3"/>
</dbReference>
<feature type="signal peptide" evidence="2">
    <location>
        <begin position="1"/>
        <end position="33"/>
    </location>
</feature>
<evidence type="ECO:0000313" key="5">
    <source>
        <dbReference type="Proteomes" id="UP000593567"/>
    </source>
</evidence>